<dbReference type="GO" id="GO:0004497">
    <property type="term" value="F:monooxygenase activity"/>
    <property type="evidence" value="ECO:0007669"/>
    <property type="project" value="UniProtKB-KW"/>
</dbReference>
<dbReference type="SUPFAM" id="SSF48264">
    <property type="entry name" value="Cytochrome P450"/>
    <property type="match status" value="1"/>
</dbReference>
<accession>A0A319DUZ6</accession>
<evidence type="ECO:0000313" key="10">
    <source>
        <dbReference type="Proteomes" id="UP000248423"/>
    </source>
</evidence>
<dbReference type="InterPro" id="IPR001128">
    <property type="entry name" value="Cyt_P450"/>
</dbReference>
<dbReference type="STRING" id="1448318.A0A319DUZ6"/>
<dbReference type="Pfam" id="PF00067">
    <property type="entry name" value="p450"/>
    <property type="match status" value="1"/>
</dbReference>
<reference evidence="9 10" key="1">
    <citation type="submission" date="2018-02" db="EMBL/GenBank/DDBJ databases">
        <title>The genomes of Aspergillus section Nigri reveals drivers in fungal speciation.</title>
        <authorList>
            <consortium name="DOE Joint Genome Institute"/>
            <person name="Vesth T.C."/>
            <person name="Nybo J."/>
            <person name="Theobald S."/>
            <person name="Brandl J."/>
            <person name="Frisvad J.C."/>
            <person name="Nielsen K.F."/>
            <person name="Lyhne E.K."/>
            <person name="Kogle M.E."/>
            <person name="Kuo A."/>
            <person name="Riley R."/>
            <person name="Clum A."/>
            <person name="Nolan M."/>
            <person name="Lipzen A."/>
            <person name="Salamov A."/>
            <person name="Henrissat B."/>
            <person name="Wiebenga A."/>
            <person name="De vries R.P."/>
            <person name="Grigoriev I.V."/>
            <person name="Mortensen U.H."/>
            <person name="Andersen M.R."/>
            <person name="Baker S.E."/>
        </authorList>
    </citation>
    <scope>NUCLEOTIDE SEQUENCE [LARGE SCALE GENOMIC DNA]</scope>
    <source>
        <strain evidence="9 10">CBS 121057</strain>
    </source>
</reference>
<comment type="similarity">
    <text evidence="2">Belongs to the cytochrome P450 family.</text>
</comment>
<evidence type="ECO:0000256" key="8">
    <source>
        <dbReference type="SAM" id="Phobius"/>
    </source>
</evidence>
<protein>
    <submittedName>
        <fullName evidence="9">Cytochrome P450</fullName>
    </submittedName>
</protein>
<dbReference type="Gene3D" id="1.10.630.10">
    <property type="entry name" value="Cytochrome P450"/>
    <property type="match status" value="1"/>
</dbReference>
<dbReference type="AlphaFoldDB" id="A0A319DUZ6"/>
<dbReference type="Proteomes" id="UP000248423">
    <property type="component" value="Unassembled WGS sequence"/>
</dbReference>
<keyword evidence="5 7" id="KW-0408">Iron</keyword>
<evidence type="ECO:0000256" key="7">
    <source>
        <dbReference type="PIRSR" id="PIRSR602403-1"/>
    </source>
</evidence>
<dbReference type="InterPro" id="IPR036396">
    <property type="entry name" value="Cyt_P450_sf"/>
</dbReference>
<dbReference type="PANTHER" id="PTHR46206:SF7">
    <property type="entry name" value="P450, PUTATIVE (EUROFUNG)-RELATED"/>
    <property type="match status" value="1"/>
</dbReference>
<dbReference type="GO" id="GO:0005506">
    <property type="term" value="F:iron ion binding"/>
    <property type="evidence" value="ECO:0007669"/>
    <property type="project" value="InterPro"/>
</dbReference>
<keyword evidence="4" id="KW-0560">Oxidoreductase</keyword>
<dbReference type="GO" id="GO:0019748">
    <property type="term" value="P:secondary metabolic process"/>
    <property type="evidence" value="ECO:0007669"/>
    <property type="project" value="UniProtKB-ARBA"/>
</dbReference>
<keyword evidence="8" id="KW-1133">Transmembrane helix</keyword>
<keyword evidence="7" id="KW-0349">Heme</keyword>
<dbReference type="PRINTS" id="PR00465">
    <property type="entry name" value="EP450IV"/>
</dbReference>
<dbReference type="PANTHER" id="PTHR46206">
    <property type="entry name" value="CYTOCHROME P450"/>
    <property type="match status" value="1"/>
</dbReference>
<dbReference type="GO" id="GO:0016705">
    <property type="term" value="F:oxidoreductase activity, acting on paired donors, with incorporation or reduction of molecular oxygen"/>
    <property type="evidence" value="ECO:0007669"/>
    <property type="project" value="InterPro"/>
</dbReference>
<evidence type="ECO:0000256" key="2">
    <source>
        <dbReference type="ARBA" id="ARBA00010617"/>
    </source>
</evidence>
<keyword evidence="8" id="KW-0472">Membrane</keyword>
<dbReference type="InterPro" id="IPR002403">
    <property type="entry name" value="Cyt_P450_E_grp-IV"/>
</dbReference>
<sequence>MSAASAFGIITFSIIGVCIWMRITGSKLNHPDHPPVVTLSDHDLFERPLESYTRALEQNGPVIAVKRKGLMEIIIAEKFAAQVITDDANFSFEQGTAKILNIQFVQRMSGGMFLKKVDNMINELVTRRLDSLISQISPIFQRKASELENSASPEMPLDLHKYAKDGLAEATLLAVFGRGFISNSNLEIIIQTAEAIAELTGMYQNQSMFARSFPSAWRMATFVKIMLVRILFQFGTTMGLAIWSEMSRVLEHDNLNVVEKEDVSLLVLLVRRYRSRDGALSISSRLWIIALLISAVFASVHQTVTVMVWALFELALRPDSQDLIHKEIISMMGKDASNSKGLGIHPQVIRDANVTDSFIREAMRMKGDTLGLVRRTTKDVPLGGVVIPKGYPVFPIVSLSNRSPTYSGESANEFDGLRWVDNKPAAMSGPGFLTFGLGRWACPGRFLAIAEIKMLIFTFLMNIKVEVVGNSYTVIDKLNVTSVPPKGYLKLRRRD</sequence>
<proteinExistence type="inferred from homology"/>
<keyword evidence="10" id="KW-1185">Reference proteome</keyword>
<keyword evidence="8" id="KW-0812">Transmembrane</keyword>
<evidence type="ECO:0000313" key="9">
    <source>
        <dbReference type="EMBL" id="PYI01506.1"/>
    </source>
</evidence>
<keyword evidence="6" id="KW-0503">Monooxygenase</keyword>
<keyword evidence="3 7" id="KW-0479">Metal-binding</keyword>
<organism evidence="9 10">
    <name type="scientific">Aspergillus sclerotiicarbonarius (strain CBS 121057 / IBT 28362)</name>
    <dbReference type="NCBI Taxonomy" id="1448318"/>
    <lineage>
        <taxon>Eukaryota</taxon>
        <taxon>Fungi</taxon>
        <taxon>Dikarya</taxon>
        <taxon>Ascomycota</taxon>
        <taxon>Pezizomycotina</taxon>
        <taxon>Eurotiomycetes</taxon>
        <taxon>Eurotiomycetidae</taxon>
        <taxon>Eurotiales</taxon>
        <taxon>Aspergillaceae</taxon>
        <taxon>Aspergillus</taxon>
        <taxon>Aspergillus subgen. Circumdati</taxon>
    </lineage>
</organism>
<dbReference type="EMBL" id="KZ826414">
    <property type="protein sequence ID" value="PYI01506.1"/>
    <property type="molecule type" value="Genomic_DNA"/>
</dbReference>
<dbReference type="OrthoDB" id="1844152at2759"/>
<evidence type="ECO:0000256" key="4">
    <source>
        <dbReference type="ARBA" id="ARBA00023002"/>
    </source>
</evidence>
<feature type="binding site" description="axial binding residue" evidence="7">
    <location>
        <position position="442"/>
    </location>
    <ligand>
        <name>heme</name>
        <dbReference type="ChEBI" id="CHEBI:30413"/>
    </ligand>
    <ligandPart>
        <name>Fe</name>
        <dbReference type="ChEBI" id="CHEBI:18248"/>
    </ligandPart>
</feature>
<gene>
    <name evidence="9" type="ORF">BO78DRAFT_473275</name>
</gene>
<evidence type="ECO:0000256" key="6">
    <source>
        <dbReference type="ARBA" id="ARBA00023033"/>
    </source>
</evidence>
<feature type="transmembrane region" description="Helical" evidence="8">
    <location>
        <begin position="6"/>
        <end position="23"/>
    </location>
</feature>
<comment type="cofactor">
    <cofactor evidence="1 7">
        <name>heme</name>
        <dbReference type="ChEBI" id="CHEBI:30413"/>
    </cofactor>
</comment>
<name>A0A319DUZ6_ASPSB</name>
<dbReference type="VEuPathDB" id="FungiDB:BO78DRAFT_473275"/>
<evidence type="ECO:0000256" key="5">
    <source>
        <dbReference type="ARBA" id="ARBA00023004"/>
    </source>
</evidence>
<dbReference type="GO" id="GO:0020037">
    <property type="term" value="F:heme binding"/>
    <property type="evidence" value="ECO:0007669"/>
    <property type="project" value="InterPro"/>
</dbReference>
<evidence type="ECO:0000256" key="1">
    <source>
        <dbReference type="ARBA" id="ARBA00001971"/>
    </source>
</evidence>
<evidence type="ECO:0000256" key="3">
    <source>
        <dbReference type="ARBA" id="ARBA00022723"/>
    </source>
</evidence>